<organism evidence="1 2">
    <name type="scientific">Periplaneta americana</name>
    <name type="common">American cockroach</name>
    <name type="synonym">Blatta americana</name>
    <dbReference type="NCBI Taxonomy" id="6978"/>
    <lineage>
        <taxon>Eukaryota</taxon>
        <taxon>Metazoa</taxon>
        <taxon>Ecdysozoa</taxon>
        <taxon>Arthropoda</taxon>
        <taxon>Hexapoda</taxon>
        <taxon>Insecta</taxon>
        <taxon>Pterygota</taxon>
        <taxon>Neoptera</taxon>
        <taxon>Polyneoptera</taxon>
        <taxon>Dictyoptera</taxon>
        <taxon>Blattodea</taxon>
        <taxon>Blattoidea</taxon>
        <taxon>Blattidae</taxon>
        <taxon>Blattinae</taxon>
        <taxon>Periplaneta</taxon>
    </lineage>
</organism>
<reference evidence="1 2" key="1">
    <citation type="journal article" date="2022" name="Allergy">
        <title>Genome assembly and annotation of Periplaneta americana reveal a comprehensive cockroach allergen profile.</title>
        <authorList>
            <person name="Wang L."/>
            <person name="Xiong Q."/>
            <person name="Saelim N."/>
            <person name="Wang L."/>
            <person name="Nong W."/>
            <person name="Wan A.T."/>
            <person name="Shi M."/>
            <person name="Liu X."/>
            <person name="Cao Q."/>
            <person name="Hui J.H.L."/>
            <person name="Sookrung N."/>
            <person name="Leung T.F."/>
            <person name="Tungtrongchitr A."/>
            <person name="Tsui S.K.W."/>
        </authorList>
    </citation>
    <scope>NUCLEOTIDE SEQUENCE [LARGE SCALE GENOMIC DNA]</scope>
    <source>
        <strain evidence="1">PWHHKU_190912</strain>
    </source>
</reference>
<dbReference type="Proteomes" id="UP001148838">
    <property type="component" value="Unassembled WGS sequence"/>
</dbReference>
<evidence type="ECO:0000313" key="2">
    <source>
        <dbReference type="Proteomes" id="UP001148838"/>
    </source>
</evidence>
<gene>
    <name evidence="1" type="ORF">ANN_18648</name>
</gene>
<evidence type="ECO:0000313" key="1">
    <source>
        <dbReference type="EMBL" id="KAJ4436022.1"/>
    </source>
</evidence>
<dbReference type="EMBL" id="JAJSOF020000023">
    <property type="protein sequence ID" value="KAJ4436022.1"/>
    <property type="molecule type" value="Genomic_DNA"/>
</dbReference>
<proteinExistence type="predicted"/>
<protein>
    <submittedName>
        <fullName evidence="1">Uncharacterized protein</fullName>
    </submittedName>
</protein>
<accession>A0ABQ8SQQ0</accession>
<sequence>MQYSLTALETYRSTARMTTDCSEDKNSEYLISYDMVKVPNTITKNWLPVLLQLQWSSRKLLAFLTYQTINGAQMPLCVEANGESTSVRLILLPWKLENFTSIASPVIIVTMSIRERFHFINRKSDFEEFKVNVLPSSLCSEQACAILAMNDALIRFIFCVGIRDKAKDNVRKRNQVSVTQQRGLHTPRGT</sequence>
<name>A0ABQ8SQQ0_PERAM</name>
<comment type="caution">
    <text evidence="1">The sequence shown here is derived from an EMBL/GenBank/DDBJ whole genome shotgun (WGS) entry which is preliminary data.</text>
</comment>
<keyword evidence="2" id="KW-1185">Reference proteome</keyword>